<dbReference type="NCBIfam" id="TIGR02778">
    <property type="entry name" value="ligD_pol"/>
    <property type="match status" value="1"/>
</dbReference>
<dbReference type="Pfam" id="PF21686">
    <property type="entry name" value="LigD_Prim-Pol"/>
    <property type="match status" value="1"/>
</dbReference>
<dbReference type="RefSeq" id="WP_249774042.1">
    <property type="nucleotide sequence ID" value="NZ_CP097332.1"/>
</dbReference>
<dbReference type="InterPro" id="IPR033649">
    <property type="entry name" value="MtLigD_Pol-like"/>
</dbReference>
<dbReference type="PANTHER" id="PTHR42705">
    <property type="entry name" value="BIFUNCTIONAL NON-HOMOLOGOUS END JOINING PROTEIN LIGD"/>
    <property type="match status" value="1"/>
</dbReference>
<dbReference type="Proteomes" id="UP001056336">
    <property type="component" value="Chromosome"/>
</dbReference>
<reference evidence="2" key="1">
    <citation type="journal article" date="2018" name="Int. J. Syst. Evol. Microbiol.">
        <title>Jatrophihabitans telluris sp. nov., isolated from sediment soil of lava forest wetlands and the emended description of the genus Jatrophihabitans.</title>
        <authorList>
            <person name="Lee K.C."/>
            <person name="Suh M.K."/>
            <person name="Eom M.K."/>
            <person name="Kim K.K."/>
            <person name="Kim J.S."/>
            <person name="Kim D.S."/>
            <person name="Ko S.H."/>
            <person name="Shin Y.K."/>
            <person name="Lee J.S."/>
        </authorList>
    </citation>
    <scope>NUCLEOTIDE SEQUENCE</scope>
    <source>
        <strain evidence="2">N237</strain>
    </source>
</reference>
<dbReference type="PANTHER" id="PTHR42705:SF2">
    <property type="entry name" value="BIFUNCTIONAL NON-HOMOLOGOUS END JOINING PROTEIN LIGD"/>
    <property type="match status" value="1"/>
</dbReference>
<dbReference type="EC" id="6.5.1.1" evidence="2"/>
<protein>
    <submittedName>
        <fullName evidence="2">Non-homologous end-joining DNA ligase</fullName>
        <ecNumber evidence="2">6.5.1.1</ecNumber>
    </submittedName>
</protein>
<keyword evidence="3" id="KW-1185">Reference proteome</keyword>
<dbReference type="GO" id="GO:0003910">
    <property type="term" value="F:DNA ligase (ATP) activity"/>
    <property type="evidence" value="ECO:0007669"/>
    <property type="project" value="UniProtKB-EC"/>
</dbReference>
<dbReference type="EMBL" id="CP097332">
    <property type="protein sequence ID" value="UQX90146.1"/>
    <property type="molecule type" value="Genomic_DNA"/>
</dbReference>
<sequence>MSAQDDQQVVTVEGRQLVVRRLDKVLYPEAGTTKAQVLDYYARIAATMLPHLKDRPVTRLRWPDGTASKPFFEKNVPSHVPDWIRTVVLPTPGSSRDRETLTFPLIDDTAAIIWAANLAALELHVPQWTVGPRGGVHNPDRLVVDLDPGAPAGLAECAEVARLVRTELGDIGRFAIAVTSGSKGMQLYVPLSGEQNAGVVHTFARELADQLAADHRDLVVSKMAKTLRPGKVLLDWSQNNPAKTTICPYSMRGRAQPWVAAPRTWEELDDPGLAQLSITEVLDRVDRDGDLAAGLLKEGVRLGS</sequence>
<accession>A0ABY4R2J6</accession>
<gene>
    <name evidence="2" type="primary">ligD</name>
    <name evidence="2" type="ORF">M6D93_09145</name>
</gene>
<reference evidence="2" key="2">
    <citation type="submission" date="2022-05" db="EMBL/GenBank/DDBJ databases">
        <authorList>
            <person name="Kim J.-S."/>
            <person name="Lee K."/>
            <person name="Suh M."/>
            <person name="Eom M."/>
            <person name="Kim J.-S."/>
            <person name="Kim D.-S."/>
            <person name="Ko S.-H."/>
            <person name="Shin Y."/>
            <person name="Lee J.-S."/>
        </authorList>
    </citation>
    <scope>NUCLEOTIDE SEQUENCE</scope>
    <source>
        <strain evidence="2">N237</strain>
    </source>
</reference>
<keyword evidence="2" id="KW-0436">Ligase</keyword>
<evidence type="ECO:0000313" key="2">
    <source>
        <dbReference type="EMBL" id="UQX90146.1"/>
    </source>
</evidence>
<organism evidence="2 3">
    <name type="scientific">Jatrophihabitans telluris</name>
    <dbReference type="NCBI Taxonomy" id="2038343"/>
    <lineage>
        <taxon>Bacteria</taxon>
        <taxon>Bacillati</taxon>
        <taxon>Actinomycetota</taxon>
        <taxon>Actinomycetes</taxon>
        <taxon>Jatrophihabitantales</taxon>
        <taxon>Jatrophihabitantaceae</taxon>
        <taxon>Jatrophihabitans</taxon>
    </lineage>
</organism>
<dbReference type="InterPro" id="IPR052171">
    <property type="entry name" value="NHEJ_LigD"/>
</dbReference>
<proteinExistence type="predicted"/>
<evidence type="ECO:0000259" key="1">
    <source>
        <dbReference type="Pfam" id="PF21686"/>
    </source>
</evidence>
<dbReference type="CDD" id="cd04863">
    <property type="entry name" value="MtLigD_Pol_like"/>
    <property type="match status" value="1"/>
</dbReference>
<dbReference type="Gene3D" id="3.90.920.10">
    <property type="entry name" value="DNA primase, PRIM domain"/>
    <property type="match status" value="1"/>
</dbReference>
<name>A0ABY4R2J6_9ACTN</name>
<evidence type="ECO:0000313" key="3">
    <source>
        <dbReference type="Proteomes" id="UP001056336"/>
    </source>
</evidence>
<feature type="domain" description="DNA ligase D polymerase" evidence="1">
    <location>
        <begin position="33"/>
        <end position="291"/>
    </location>
</feature>
<dbReference type="InterPro" id="IPR014145">
    <property type="entry name" value="LigD_pol_dom"/>
</dbReference>